<accession>F7YAF7</accession>
<gene>
    <name evidence="1" type="ordered locus">Mesop_3183</name>
</gene>
<organism evidence="1 2">
    <name type="scientific">Mesorhizobium opportunistum (strain LMG 24607 / HAMBI 3007 / WSM2075)</name>
    <dbReference type="NCBI Taxonomy" id="536019"/>
    <lineage>
        <taxon>Bacteria</taxon>
        <taxon>Pseudomonadati</taxon>
        <taxon>Pseudomonadota</taxon>
        <taxon>Alphaproteobacteria</taxon>
        <taxon>Hyphomicrobiales</taxon>
        <taxon>Phyllobacteriaceae</taxon>
        <taxon>Mesorhizobium</taxon>
    </lineage>
</organism>
<dbReference type="HOGENOM" id="CLU_3397369_0_0_5"/>
<reference evidence="1 2" key="1">
    <citation type="submission" date="2010-10" db="EMBL/GenBank/DDBJ databases">
        <title>Complete sequence of Mesorhizobium opportunistum WSM2075.</title>
        <authorList>
            <consortium name="US DOE Joint Genome Institute"/>
            <person name="Lucas S."/>
            <person name="Copeland A."/>
            <person name="Lapidus A."/>
            <person name="Cheng J.-F."/>
            <person name="Bruce D."/>
            <person name="Goodwin L."/>
            <person name="Pitluck S."/>
            <person name="Chertkov O."/>
            <person name="Misra M."/>
            <person name="Detter J.C."/>
            <person name="Han C."/>
            <person name="Tapia R."/>
            <person name="Land M."/>
            <person name="Hauser L."/>
            <person name="Kyrpides N."/>
            <person name="Ovchinnikova G."/>
            <person name="Mavrommatis K.M."/>
            <person name="Tiwari R.P."/>
            <person name="Howieson J.G."/>
            <person name="O'Hara G.W."/>
            <person name="Nandasena K.G."/>
            <person name="Woyke T."/>
        </authorList>
    </citation>
    <scope>NUCLEOTIDE SEQUENCE [LARGE SCALE GENOMIC DNA]</scope>
    <source>
        <strain evidence="2">LMG 24607 / HAMBI 3007 / WSM2075</strain>
    </source>
</reference>
<dbReference type="Proteomes" id="UP000001623">
    <property type="component" value="Chromosome"/>
</dbReference>
<dbReference type="AlphaFoldDB" id="F7YAF7"/>
<dbReference type="KEGG" id="mop:Mesop_3183"/>
<evidence type="ECO:0000313" key="2">
    <source>
        <dbReference type="Proteomes" id="UP000001623"/>
    </source>
</evidence>
<name>F7YAF7_MESOW</name>
<evidence type="ECO:0000313" key="1">
    <source>
        <dbReference type="EMBL" id="AEH87635.1"/>
    </source>
</evidence>
<sequence length="31" mass="3241">MIMIGEGRDNSRSPPARGEIGCVAVALELTP</sequence>
<protein>
    <submittedName>
        <fullName evidence="1">Uncharacterized protein</fullName>
    </submittedName>
</protein>
<proteinExistence type="predicted"/>
<dbReference type="EMBL" id="CP002279">
    <property type="protein sequence ID" value="AEH87635.1"/>
    <property type="molecule type" value="Genomic_DNA"/>
</dbReference>